<keyword evidence="3" id="KW-1185">Reference proteome</keyword>
<dbReference type="InterPro" id="IPR001680">
    <property type="entry name" value="WD40_rpt"/>
</dbReference>
<dbReference type="PROSITE" id="PS50082">
    <property type="entry name" value="WD_REPEATS_2"/>
    <property type="match status" value="1"/>
</dbReference>
<evidence type="ECO:0000313" key="3">
    <source>
        <dbReference type="Proteomes" id="UP000692954"/>
    </source>
</evidence>
<sequence>MNLINSMVDVKEQYLIFLVQFQQLMIGKKNIWNFQNGKMELSKCLEGDDTKMNCYIFSKKQNAFICSDDSSIRIWKQQNDKEWIKSDRQTQHQNAILCLTLNEEEDILFAGGAEFIITIWKVDFNMNQLTYIQSLKRHTFSVFAQIILKINQFLVEQLWEFCYIVNQSINQDGSRIKFLDDNQFIWAANTQDSDKIHVFELDDGQFYENQEKTLQLIKDNKPYDIHFFPIIYNKQKNAIFFKHKSNLYILRKQENGELKIVEVFNFGGVQTQGNVTLNGDYLVEWNEYKQCFSTYEICYQ</sequence>
<proteinExistence type="predicted"/>
<dbReference type="PANTHER" id="PTHR19920">
    <property type="entry name" value="WD40 PROTEIN CIAO1"/>
    <property type="match status" value="1"/>
</dbReference>
<reference evidence="2" key="1">
    <citation type="submission" date="2021-01" db="EMBL/GenBank/DDBJ databases">
        <authorList>
            <consortium name="Genoscope - CEA"/>
            <person name="William W."/>
        </authorList>
    </citation>
    <scope>NUCLEOTIDE SEQUENCE</scope>
</reference>
<evidence type="ECO:0000313" key="2">
    <source>
        <dbReference type="EMBL" id="CAD8058003.1"/>
    </source>
</evidence>
<dbReference type="AlphaFoldDB" id="A0A8S1KWR6"/>
<keyword evidence="1" id="KW-0853">WD repeat</keyword>
<gene>
    <name evidence="2" type="ORF">PSON_ATCC_30995.1.T0110501</name>
</gene>
<dbReference type="GO" id="GO:0016226">
    <property type="term" value="P:iron-sulfur cluster assembly"/>
    <property type="evidence" value="ECO:0007669"/>
    <property type="project" value="TreeGrafter"/>
</dbReference>
<dbReference type="OrthoDB" id="290798at2759"/>
<comment type="caution">
    <text evidence="2">The sequence shown here is derived from an EMBL/GenBank/DDBJ whole genome shotgun (WGS) entry which is preliminary data.</text>
</comment>
<accession>A0A8S1KWR6</accession>
<name>A0A8S1KWR6_9CILI</name>
<dbReference type="GO" id="GO:0097361">
    <property type="term" value="C:cytosolic [4Fe-4S] assembly targeting complex"/>
    <property type="evidence" value="ECO:0007669"/>
    <property type="project" value="TreeGrafter"/>
</dbReference>
<protein>
    <recommendedName>
        <fullName evidence="4">WD40-repeat-containing domain</fullName>
    </recommendedName>
</protein>
<evidence type="ECO:0000256" key="1">
    <source>
        <dbReference type="PROSITE-ProRule" id="PRU00221"/>
    </source>
</evidence>
<dbReference type="EMBL" id="CAJJDN010000011">
    <property type="protein sequence ID" value="CAD8058003.1"/>
    <property type="molecule type" value="Genomic_DNA"/>
</dbReference>
<evidence type="ECO:0008006" key="4">
    <source>
        <dbReference type="Google" id="ProtNLM"/>
    </source>
</evidence>
<dbReference type="Proteomes" id="UP000692954">
    <property type="component" value="Unassembled WGS sequence"/>
</dbReference>
<organism evidence="2 3">
    <name type="scientific">Paramecium sonneborni</name>
    <dbReference type="NCBI Taxonomy" id="65129"/>
    <lineage>
        <taxon>Eukaryota</taxon>
        <taxon>Sar</taxon>
        <taxon>Alveolata</taxon>
        <taxon>Ciliophora</taxon>
        <taxon>Intramacronucleata</taxon>
        <taxon>Oligohymenophorea</taxon>
        <taxon>Peniculida</taxon>
        <taxon>Parameciidae</taxon>
        <taxon>Paramecium</taxon>
    </lineage>
</organism>
<dbReference type="PANTHER" id="PTHR19920:SF0">
    <property type="entry name" value="CYTOSOLIC IRON-SULFUR PROTEIN ASSEMBLY PROTEIN CIAO1-RELATED"/>
    <property type="match status" value="1"/>
</dbReference>
<feature type="repeat" description="WD" evidence="1">
    <location>
        <begin position="89"/>
        <end position="123"/>
    </location>
</feature>